<gene>
    <name evidence="2" type="ORF">K0M31_012385</name>
</gene>
<reference evidence="2" key="1">
    <citation type="submission" date="2021-10" db="EMBL/GenBank/DDBJ databases">
        <title>Melipona bicolor Genome sequencing and assembly.</title>
        <authorList>
            <person name="Araujo N.S."/>
            <person name="Arias M.C."/>
        </authorList>
    </citation>
    <scope>NUCLEOTIDE SEQUENCE</scope>
    <source>
        <strain evidence="2">USP_2M_L1-L4_2017</strain>
        <tissue evidence="2">Whole body</tissue>
    </source>
</reference>
<dbReference type="AlphaFoldDB" id="A0AA40FK47"/>
<feature type="region of interest" description="Disordered" evidence="1">
    <location>
        <begin position="110"/>
        <end position="132"/>
    </location>
</feature>
<proteinExistence type="predicted"/>
<name>A0AA40FK47_9HYME</name>
<protein>
    <submittedName>
        <fullName evidence="2">Uncharacterized protein</fullName>
    </submittedName>
</protein>
<keyword evidence="3" id="KW-1185">Reference proteome</keyword>
<sequence length="132" mass="14680">MAKSSNRQVPVGRIFSRLQKLRLPEGDVVLIAVTWTLLKSVASKENTAAIDGSRNVSLAPVNPVIRMACRQTGWSIRAKGPEKCPLAQKQQLRRVAETLTLMHDVQIKRIRPTGRSTKGKSSSFARRIHQTP</sequence>
<evidence type="ECO:0000313" key="3">
    <source>
        <dbReference type="Proteomes" id="UP001177670"/>
    </source>
</evidence>
<evidence type="ECO:0000256" key="1">
    <source>
        <dbReference type="SAM" id="MobiDB-lite"/>
    </source>
</evidence>
<evidence type="ECO:0000313" key="2">
    <source>
        <dbReference type="EMBL" id="KAK1120404.1"/>
    </source>
</evidence>
<comment type="caution">
    <text evidence="2">The sequence shown here is derived from an EMBL/GenBank/DDBJ whole genome shotgun (WGS) entry which is preliminary data.</text>
</comment>
<accession>A0AA40FK47</accession>
<dbReference type="Proteomes" id="UP001177670">
    <property type="component" value="Unassembled WGS sequence"/>
</dbReference>
<organism evidence="2 3">
    <name type="scientific">Melipona bicolor</name>
    <dbReference type="NCBI Taxonomy" id="60889"/>
    <lineage>
        <taxon>Eukaryota</taxon>
        <taxon>Metazoa</taxon>
        <taxon>Ecdysozoa</taxon>
        <taxon>Arthropoda</taxon>
        <taxon>Hexapoda</taxon>
        <taxon>Insecta</taxon>
        <taxon>Pterygota</taxon>
        <taxon>Neoptera</taxon>
        <taxon>Endopterygota</taxon>
        <taxon>Hymenoptera</taxon>
        <taxon>Apocrita</taxon>
        <taxon>Aculeata</taxon>
        <taxon>Apoidea</taxon>
        <taxon>Anthophila</taxon>
        <taxon>Apidae</taxon>
        <taxon>Melipona</taxon>
    </lineage>
</organism>
<feature type="compositionally biased region" description="Polar residues" evidence="1">
    <location>
        <begin position="114"/>
        <end position="125"/>
    </location>
</feature>
<dbReference type="EMBL" id="JAHYIQ010000031">
    <property type="protein sequence ID" value="KAK1120404.1"/>
    <property type="molecule type" value="Genomic_DNA"/>
</dbReference>